<accession>A0A9J6P332</accession>
<dbReference type="NCBIfam" id="TIGR00331">
    <property type="entry name" value="hrcA"/>
    <property type="match status" value="1"/>
</dbReference>
<dbReference type="InterPro" id="IPR036390">
    <property type="entry name" value="WH_DNA-bd_sf"/>
</dbReference>
<dbReference type="GO" id="GO:0045892">
    <property type="term" value="P:negative regulation of DNA-templated transcription"/>
    <property type="evidence" value="ECO:0007669"/>
    <property type="project" value="UniProtKB-UniRule"/>
</dbReference>
<sequence length="365" mass="41442">MVSANKEVVNVLSERKLKILEAIIKDYIETGEPVGSRTLAKKYNIGISSATIRNEMADLEEMGYLEHLHSSSGRIPSDKGYRLYVDKLMSIQRLPVEEEMMIKNRMLSSAIYEVDRLVKEATIVLSKITKLATIVKAPSVRKSFIKRVQILQIDEQNVLMVFVTDSGLIRNNVISVTDYIDEKIIEKINRILNLRLVGLTIDDIDLEVINNLQNDLVDYEEIFKALIPALYKSLKSIEPSKVYTEGYSNILDYPQFQDVDRAKDFLNLLSDEESLKELIKSPEVGDNNLSITIGTENYIESVKECTIITANYKIGGRDLGSIGVVGPRRMNYEKVIATLNEIVNELNINIKTSYNRESSDDYDNE</sequence>
<evidence type="ECO:0000256" key="3">
    <source>
        <dbReference type="ARBA" id="ARBA00023016"/>
    </source>
</evidence>
<dbReference type="InterPro" id="IPR029016">
    <property type="entry name" value="GAF-like_dom_sf"/>
</dbReference>
<comment type="function">
    <text evidence="5 6">Negative regulator of class I heat shock genes (grpE-dnaK-dnaJ and groELS operons). Prevents heat-shock induction of these operons.</text>
</comment>
<proteinExistence type="inferred from homology"/>
<dbReference type="FunFam" id="1.10.10.10:FF:000049">
    <property type="entry name" value="Heat-inducible transcription repressor HrcA"/>
    <property type="match status" value="1"/>
</dbReference>
<dbReference type="SUPFAM" id="SSF46785">
    <property type="entry name" value="Winged helix' DNA-binding domain"/>
    <property type="match status" value="1"/>
</dbReference>
<comment type="caution">
    <text evidence="8">The sequence shown here is derived from an EMBL/GenBank/DDBJ whole genome shotgun (WGS) entry which is preliminary data.</text>
</comment>
<keyword evidence="2 6" id="KW-0805">Transcription regulation</keyword>
<protein>
    <recommendedName>
        <fullName evidence="6">Heat-inducible transcription repressor HrcA</fullName>
    </recommendedName>
</protein>
<reference evidence="8" key="1">
    <citation type="journal article" date="2021" name="mSystems">
        <title>Bacteria and Archaea Synergistically Convert Glycine Betaine to Biogenic Methane in the Formosa Cold Seep of the South China Sea.</title>
        <authorList>
            <person name="Li L."/>
            <person name="Zhang W."/>
            <person name="Zhang S."/>
            <person name="Song L."/>
            <person name="Sun Q."/>
            <person name="Zhang H."/>
            <person name="Xiang H."/>
            <person name="Dong X."/>
        </authorList>
    </citation>
    <scope>NUCLEOTIDE SEQUENCE</scope>
    <source>
        <strain evidence="8">ZWT</strain>
    </source>
</reference>
<dbReference type="PANTHER" id="PTHR34824">
    <property type="entry name" value="HEAT-INDUCIBLE TRANSCRIPTION REPRESSOR HRCA"/>
    <property type="match status" value="1"/>
</dbReference>
<dbReference type="PIRSF" id="PIRSF005485">
    <property type="entry name" value="HrcA"/>
    <property type="match status" value="1"/>
</dbReference>
<keyword evidence="3 6" id="KW-0346">Stress response</keyword>
<dbReference type="PANTHER" id="PTHR34824:SF1">
    <property type="entry name" value="HEAT-INDUCIBLE TRANSCRIPTION REPRESSOR HRCA"/>
    <property type="match status" value="1"/>
</dbReference>
<reference evidence="8" key="2">
    <citation type="submission" date="2021-04" db="EMBL/GenBank/DDBJ databases">
        <authorList>
            <person name="Dong X."/>
        </authorList>
    </citation>
    <scope>NUCLEOTIDE SEQUENCE</scope>
    <source>
        <strain evidence="8">ZWT</strain>
    </source>
</reference>
<dbReference type="HAMAP" id="MF_00081">
    <property type="entry name" value="HrcA"/>
    <property type="match status" value="1"/>
</dbReference>
<dbReference type="SUPFAM" id="SSF55781">
    <property type="entry name" value="GAF domain-like"/>
    <property type="match status" value="1"/>
</dbReference>
<organism evidence="8 9">
    <name type="scientific">Oceanirhabdus seepicola</name>
    <dbReference type="NCBI Taxonomy" id="2828781"/>
    <lineage>
        <taxon>Bacteria</taxon>
        <taxon>Bacillati</taxon>
        <taxon>Bacillota</taxon>
        <taxon>Clostridia</taxon>
        <taxon>Eubacteriales</taxon>
        <taxon>Clostridiaceae</taxon>
        <taxon>Oceanirhabdus</taxon>
    </lineage>
</organism>
<dbReference type="Pfam" id="PF01628">
    <property type="entry name" value="HrcA"/>
    <property type="match status" value="1"/>
</dbReference>
<evidence type="ECO:0000313" key="9">
    <source>
        <dbReference type="Proteomes" id="UP001056429"/>
    </source>
</evidence>
<dbReference type="InterPro" id="IPR002571">
    <property type="entry name" value="HrcA"/>
</dbReference>
<dbReference type="AlphaFoldDB" id="A0A9J6P332"/>
<dbReference type="Proteomes" id="UP001056429">
    <property type="component" value="Unassembled WGS sequence"/>
</dbReference>
<feature type="domain" description="Heat-inducible transcription repressor HrcA C-terminal" evidence="7">
    <location>
        <begin position="115"/>
        <end position="336"/>
    </location>
</feature>
<keyword evidence="1 6" id="KW-0678">Repressor</keyword>
<evidence type="ECO:0000256" key="4">
    <source>
        <dbReference type="ARBA" id="ARBA00023163"/>
    </source>
</evidence>
<comment type="similarity">
    <text evidence="6">Belongs to the HrcA family.</text>
</comment>
<evidence type="ECO:0000256" key="1">
    <source>
        <dbReference type="ARBA" id="ARBA00022491"/>
    </source>
</evidence>
<dbReference type="InterPro" id="IPR036388">
    <property type="entry name" value="WH-like_DNA-bd_sf"/>
</dbReference>
<dbReference type="Gene3D" id="3.30.450.40">
    <property type="match status" value="1"/>
</dbReference>
<dbReference type="InterPro" id="IPR021153">
    <property type="entry name" value="HrcA_C"/>
</dbReference>
<evidence type="ECO:0000313" key="8">
    <source>
        <dbReference type="EMBL" id="MCM1990780.1"/>
    </source>
</evidence>
<evidence type="ECO:0000256" key="2">
    <source>
        <dbReference type="ARBA" id="ARBA00023015"/>
    </source>
</evidence>
<dbReference type="InterPro" id="IPR023120">
    <property type="entry name" value="WHTH_transcript_rep_HrcA_IDD"/>
</dbReference>
<gene>
    <name evidence="6 8" type="primary">hrcA</name>
    <name evidence="8" type="ORF">KDK92_13700</name>
</gene>
<evidence type="ECO:0000259" key="7">
    <source>
        <dbReference type="Pfam" id="PF01628"/>
    </source>
</evidence>
<keyword evidence="9" id="KW-1185">Reference proteome</keyword>
<evidence type="ECO:0000256" key="6">
    <source>
        <dbReference type="HAMAP-Rule" id="MF_00081"/>
    </source>
</evidence>
<dbReference type="GO" id="GO:0003677">
    <property type="term" value="F:DNA binding"/>
    <property type="evidence" value="ECO:0007669"/>
    <property type="project" value="InterPro"/>
</dbReference>
<dbReference type="Gene3D" id="1.10.10.10">
    <property type="entry name" value="Winged helix-like DNA-binding domain superfamily/Winged helix DNA-binding domain"/>
    <property type="match status" value="1"/>
</dbReference>
<evidence type="ECO:0000256" key="5">
    <source>
        <dbReference type="ARBA" id="ARBA00055319"/>
    </source>
</evidence>
<dbReference type="Gene3D" id="3.30.390.60">
    <property type="entry name" value="Heat-inducible transcription repressor hrca homolog, domain 3"/>
    <property type="match status" value="1"/>
</dbReference>
<name>A0A9J6P332_9CLOT</name>
<keyword evidence="4 6" id="KW-0804">Transcription</keyword>
<dbReference type="EMBL" id="JAGSOJ010000002">
    <property type="protein sequence ID" value="MCM1990780.1"/>
    <property type="molecule type" value="Genomic_DNA"/>
</dbReference>